<protein>
    <submittedName>
        <fullName evidence="4">Uncharacterized protein</fullName>
    </submittedName>
</protein>
<gene>
    <name evidence="4" type="ORF">BBI17_002088</name>
    <name evidence="5" type="ORF">BBO99_00003382</name>
    <name evidence="2" type="ORF">JM16_003051</name>
    <name evidence="3" type="ORF">JM18_002668</name>
</gene>
<proteinExistence type="predicted"/>
<dbReference type="Proteomes" id="UP000285624">
    <property type="component" value="Unassembled WGS sequence"/>
</dbReference>
<evidence type="ECO:0000313" key="6">
    <source>
        <dbReference type="Proteomes" id="UP000285624"/>
    </source>
</evidence>
<sequence length="179" mass="18908">MEAEEEEREVATASAALFGGAEGETHFDDDGMDGSELPSSFTMPLLTRDEEEDADNAVAMEVVLDAKWKAAQSSIVVRDAQHPVWEVGGASFTEVVDGARLKIVATGHSMVADAKITVAQASAAHAAVVINTIKEVVTASLTVVDLHALSRTAPRNKYNGISESASDDAVRMVESHDAL</sequence>
<dbReference type="EMBL" id="MBDN02000067">
    <property type="protein sequence ID" value="RLN81853.1"/>
    <property type="molecule type" value="Genomic_DNA"/>
</dbReference>
<dbReference type="Proteomes" id="UP000792063">
    <property type="component" value="Unassembled WGS sequence"/>
</dbReference>
<dbReference type="EMBL" id="MAYM02000770">
    <property type="protein sequence ID" value="RLN32664.1"/>
    <property type="molecule type" value="Genomic_DNA"/>
</dbReference>
<evidence type="ECO:0000256" key="1">
    <source>
        <dbReference type="SAM" id="MobiDB-lite"/>
    </source>
</evidence>
<dbReference type="Proteomes" id="UP000285883">
    <property type="component" value="Unassembled WGS sequence"/>
</dbReference>
<evidence type="ECO:0000313" key="7">
    <source>
        <dbReference type="Proteomes" id="UP000285883"/>
    </source>
</evidence>
<dbReference type="STRING" id="325452.A0A3R7JC26"/>
<comment type="caution">
    <text evidence="4">The sequence shown here is derived from an EMBL/GenBank/DDBJ whole genome shotgun (WGS) entry which is preliminary data.</text>
</comment>
<reference evidence="2" key="3">
    <citation type="submission" date="2020-06" db="EMBL/GenBank/DDBJ databases">
        <authorList>
            <person name="Studholme D.J."/>
        </authorList>
    </citation>
    <scope>NUCLEOTIDE SEQUENCE</scope>
    <source>
        <strain evidence="2">NZFS 2646</strain>
        <strain evidence="3">NZFS 3630</strain>
    </source>
</reference>
<reference evidence="2" key="1">
    <citation type="journal article" date="2015" name="Genom Data">
        <title>Genome sequences of six Phytophthora species associated with forests in New Zealand.</title>
        <authorList>
            <person name="Studholme D.J."/>
            <person name="McDougal R.L."/>
            <person name="Sambles C."/>
            <person name="Hansen E."/>
            <person name="Hardy G."/>
            <person name="Grant M."/>
            <person name="Ganley R.J."/>
            <person name="Williams N.M."/>
        </authorList>
    </citation>
    <scope>NUCLEOTIDE SEQUENCE</scope>
    <source>
        <strain evidence="2">NZFS 2646</strain>
        <strain evidence="3">NZFS 3630</strain>
    </source>
</reference>
<organism evidence="4 7">
    <name type="scientific">Phytophthora kernoviae</name>
    <dbReference type="NCBI Taxonomy" id="325452"/>
    <lineage>
        <taxon>Eukaryota</taxon>
        <taxon>Sar</taxon>
        <taxon>Stramenopiles</taxon>
        <taxon>Oomycota</taxon>
        <taxon>Peronosporomycetes</taxon>
        <taxon>Peronosporales</taxon>
        <taxon>Peronosporaceae</taxon>
        <taxon>Phytophthora</taxon>
    </lineage>
</organism>
<dbReference type="AlphaFoldDB" id="A0A3R7JC26"/>
<keyword evidence="6" id="KW-1185">Reference proteome</keyword>
<dbReference type="EMBL" id="JPWV03000046">
    <property type="protein sequence ID" value="KAG2528096.1"/>
    <property type="molecule type" value="Genomic_DNA"/>
</dbReference>
<evidence type="ECO:0000313" key="3">
    <source>
        <dbReference type="EMBL" id="KAG2529775.1"/>
    </source>
</evidence>
<evidence type="ECO:0000313" key="2">
    <source>
        <dbReference type="EMBL" id="KAG2528096.1"/>
    </source>
</evidence>
<feature type="region of interest" description="Disordered" evidence="1">
    <location>
        <begin position="1"/>
        <end position="41"/>
    </location>
</feature>
<accession>A0A3R7JC26</accession>
<reference evidence="6 7" key="2">
    <citation type="submission" date="2018-07" db="EMBL/GenBank/DDBJ databases">
        <title>Genome sequencing of oomycete isolates from Chile give support for New Zealand origin for Phytophthora kernoviae and make available the first Nothophytophthora sp. genome.</title>
        <authorList>
            <person name="Studholme D.J."/>
            <person name="Sanfuentes E."/>
            <person name="Panda P."/>
            <person name="Hill R."/>
            <person name="Sambles C."/>
            <person name="Grant M."/>
            <person name="Williams N.M."/>
            <person name="Mcdougal R.L."/>
        </authorList>
    </citation>
    <scope>NUCLEOTIDE SEQUENCE [LARGE SCALE GENOMIC DNA]</scope>
    <source>
        <strain evidence="4">Chile2</strain>
        <strain evidence="5">Chile4</strain>
    </source>
</reference>
<name>A0A3R7JC26_9STRA</name>
<dbReference type="Proteomes" id="UP000785171">
    <property type="component" value="Unassembled WGS sequence"/>
</dbReference>
<evidence type="ECO:0000313" key="4">
    <source>
        <dbReference type="EMBL" id="RLN32664.1"/>
    </source>
</evidence>
<evidence type="ECO:0000313" key="5">
    <source>
        <dbReference type="EMBL" id="RLN81853.1"/>
    </source>
</evidence>
<dbReference type="EMBL" id="JPWU03000041">
    <property type="protein sequence ID" value="KAG2529775.1"/>
    <property type="molecule type" value="Genomic_DNA"/>
</dbReference>